<dbReference type="Proteomes" id="UP001232992">
    <property type="component" value="Unassembled WGS sequence"/>
</dbReference>
<keyword evidence="2" id="KW-1185">Reference proteome</keyword>
<dbReference type="EMBL" id="JAQOSQ010000026">
    <property type="protein sequence ID" value="MDJ1185105.1"/>
    <property type="molecule type" value="Genomic_DNA"/>
</dbReference>
<proteinExistence type="predicted"/>
<protein>
    <submittedName>
        <fullName evidence="1">Uncharacterized protein</fullName>
    </submittedName>
</protein>
<evidence type="ECO:0000313" key="2">
    <source>
        <dbReference type="Proteomes" id="UP001232992"/>
    </source>
</evidence>
<accession>A0ABT7C1C9</accession>
<sequence>MTAKNINFIALKSETQRAIANYLIDVGGKGYDVQEFDRHLKYGGTKLSLAKQDGYYGKLNLATLKKLGYAVIEILHENGENKALNCFQSYRELFANQSQDRHCDSISYIQKIQILPPDLFTNIDPADLISPNGLRIPEHLNTAEEIQNYSAQLLVPKLLLAAICAIHNQFPWMDLDMDLNSTMHTMRPDPDKHHVNAGYGGGSIKQHTDGYWNEQRNVPLIIVFLSISNPNREPTGFIPVEAIFRIPSLNSPIYSDWLSVFQDLIPDGQTPEEFVKWVVEQATKPQFSFVMGVLGGDAKRAVYETPLLEKDPRYGRYLFRAKSTFGCSNPQAQSVVAFTNRMIEFLGDRQMSDSYIEVSLSPGEVYLALNGAGLSIHTNPEYEEDGYAYPVKGAATIHGRGTLSAIQGKIDRTLARGNSLLAPERTFYSPDDGAELLLEELQKDYPPSSFLSLDRNSFFPERGVVSELLNAGIRGNELKR</sequence>
<dbReference type="RefSeq" id="WP_283759755.1">
    <property type="nucleotide sequence ID" value="NZ_JAQOSQ010000026.1"/>
</dbReference>
<organism evidence="1 2">
    <name type="scientific">Roseofilum casamattae BLCC-M143</name>
    <dbReference type="NCBI Taxonomy" id="3022442"/>
    <lineage>
        <taxon>Bacteria</taxon>
        <taxon>Bacillati</taxon>
        <taxon>Cyanobacteriota</taxon>
        <taxon>Cyanophyceae</taxon>
        <taxon>Desertifilales</taxon>
        <taxon>Desertifilaceae</taxon>
        <taxon>Roseofilum</taxon>
        <taxon>Roseofilum casamattae</taxon>
    </lineage>
</organism>
<comment type="caution">
    <text evidence="1">The sequence shown here is derived from an EMBL/GenBank/DDBJ whole genome shotgun (WGS) entry which is preliminary data.</text>
</comment>
<name>A0ABT7C1C9_9CYAN</name>
<evidence type="ECO:0000313" key="1">
    <source>
        <dbReference type="EMBL" id="MDJ1185105.1"/>
    </source>
</evidence>
<reference evidence="1 2" key="1">
    <citation type="submission" date="2023-01" db="EMBL/GenBank/DDBJ databases">
        <title>Novel diversity within Roseofilum (Cyanobacteria; Desertifilaceae) from marine benthic mats with descriptions of four novel species.</title>
        <authorList>
            <person name="Wang Y."/>
            <person name="Berthold D.E."/>
            <person name="Hu J."/>
            <person name="Lefler F.W."/>
            <person name="Laughinghouse H.D. IV."/>
        </authorList>
    </citation>
    <scope>NUCLEOTIDE SEQUENCE [LARGE SCALE GENOMIC DNA]</scope>
    <source>
        <strain evidence="1 2">BLCC-M143</strain>
    </source>
</reference>
<gene>
    <name evidence="1" type="ORF">PMH09_18110</name>
</gene>